<keyword evidence="3" id="KW-1185">Reference proteome</keyword>
<sequence length="603" mass="66645">METQAISALPIALAATVGEPAFSTLSRNASANASRSTAEFCTAMGLGKAAICAGDPQHLKALAALTGSSGSDLILHSPRKVSEKYTDLHGQRFLTRSIRKHDLSICPNCWLEDLSSTGSQADGCAIRWQWLPRFMPCCSHHETALIELPYADYTTCYDHVLRAELSGGWLHRLEERVQRQALSDFERAALLRLEADTLMIDWLGDIQIDTLERWCLGLGAFIAEGTLRPNASPPAKRRELTELGFSITRVGHGKLLDEVDQALGRHSTRLSKTWFHGWALQASMRDERQAFRDIMLGLIKDQGDYCLLSRHHYAPSQVQVDACIKKLAETTDRSRKWVGRALILDGFLPDGRIPDGFNVRSRLRACTAHITTLATSLGAEQSAKFLGIGITMFDGLVSERVVTCIATKAFKKPRFSIDVLDDLLKGMEAQATFQSCHGVRHDMISLSHATFVLRCPAGQILRFLEAGELPGSYIDRTAIGLSGLRISHKELLAAIRRQERSDMTLEEVRQRLALSSREIRQVVSAGLLPSERRRRNGLRAAAELVTYDELEAFLEKFQTPKTAAQHLGVSPMAMMMRIKAAGLGSAISGGDARVYVRETILAL</sequence>
<reference evidence="2 3" key="1">
    <citation type="submission" date="2012-09" db="EMBL/GenBank/DDBJ databases">
        <title>Celeribacter baekdonensis B30 Genome Sequencing.</title>
        <authorList>
            <person name="Wang W."/>
        </authorList>
    </citation>
    <scope>NUCLEOTIDE SEQUENCE [LARGE SCALE GENOMIC DNA]</scope>
    <source>
        <strain evidence="2 3">B30</strain>
    </source>
</reference>
<name>K2K1N3_9RHOB</name>
<evidence type="ECO:0000313" key="2">
    <source>
        <dbReference type="EMBL" id="EKE71400.1"/>
    </source>
</evidence>
<protein>
    <recommendedName>
        <fullName evidence="1">TniQ domain-containing protein</fullName>
    </recommendedName>
</protein>
<feature type="domain" description="TniQ" evidence="1">
    <location>
        <begin position="10"/>
        <end position="145"/>
    </location>
</feature>
<dbReference type="Proteomes" id="UP000006762">
    <property type="component" value="Unassembled WGS sequence"/>
</dbReference>
<comment type="caution">
    <text evidence="2">The sequence shown here is derived from an EMBL/GenBank/DDBJ whole genome shotgun (WGS) entry which is preliminary data.</text>
</comment>
<dbReference type="InterPro" id="IPR009492">
    <property type="entry name" value="TniQ"/>
</dbReference>
<dbReference type="RefSeq" id="WP_009572263.1">
    <property type="nucleotide sequence ID" value="NZ_AMRK01000005.1"/>
</dbReference>
<evidence type="ECO:0000259" key="1">
    <source>
        <dbReference type="Pfam" id="PF06527"/>
    </source>
</evidence>
<dbReference type="OrthoDB" id="7595282at2"/>
<dbReference type="AlphaFoldDB" id="K2K1N3"/>
<accession>K2K1N3</accession>
<gene>
    <name evidence="2" type="ORF">B30_11565</name>
</gene>
<dbReference type="PATRIC" id="fig|1208323.3.peg.2395"/>
<dbReference type="STRING" id="1208323.B30_11565"/>
<dbReference type="Pfam" id="PF06527">
    <property type="entry name" value="TniQ"/>
    <property type="match status" value="1"/>
</dbReference>
<proteinExistence type="predicted"/>
<organism evidence="2 3">
    <name type="scientific">Celeribacter baekdonensis B30</name>
    <dbReference type="NCBI Taxonomy" id="1208323"/>
    <lineage>
        <taxon>Bacteria</taxon>
        <taxon>Pseudomonadati</taxon>
        <taxon>Pseudomonadota</taxon>
        <taxon>Alphaproteobacteria</taxon>
        <taxon>Rhodobacterales</taxon>
        <taxon>Roseobacteraceae</taxon>
        <taxon>Celeribacter</taxon>
    </lineage>
</organism>
<dbReference type="EMBL" id="AMRK01000005">
    <property type="protein sequence ID" value="EKE71400.1"/>
    <property type="molecule type" value="Genomic_DNA"/>
</dbReference>
<evidence type="ECO:0000313" key="3">
    <source>
        <dbReference type="Proteomes" id="UP000006762"/>
    </source>
</evidence>